<evidence type="ECO:0000313" key="2">
    <source>
        <dbReference type="Proteomes" id="UP001139981"/>
    </source>
</evidence>
<reference evidence="1" key="1">
    <citation type="submission" date="2022-07" db="EMBL/GenBank/DDBJ databases">
        <title>Phylogenomic reconstructions and comparative analyses of Kickxellomycotina fungi.</title>
        <authorList>
            <person name="Reynolds N.K."/>
            <person name="Stajich J.E."/>
            <person name="Barry K."/>
            <person name="Grigoriev I.V."/>
            <person name="Crous P."/>
            <person name="Smith M.E."/>
        </authorList>
    </citation>
    <scope>NUCLEOTIDE SEQUENCE</scope>
    <source>
        <strain evidence="1">CBS 190363</strain>
    </source>
</reference>
<gene>
    <name evidence="1" type="ORF">IWW38_003721</name>
</gene>
<dbReference type="EMBL" id="JANBVB010001058">
    <property type="protein sequence ID" value="KAJ2891216.1"/>
    <property type="molecule type" value="Genomic_DNA"/>
</dbReference>
<organism evidence="1 2">
    <name type="scientific">Coemansia aciculifera</name>
    <dbReference type="NCBI Taxonomy" id="417176"/>
    <lineage>
        <taxon>Eukaryota</taxon>
        <taxon>Fungi</taxon>
        <taxon>Fungi incertae sedis</taxon>
        <taxon>Zoopagomycota</taxon>
        <taxon>Kickxellomycotina</taxon>
        <taxon>Kickxellomycetes</taxon>
        <taxon>Kickxellales</taxon>
        <taxon>Kickxellaceae</taxon>
        <taxon>Coemansia</taxon>
    </lineage>
</organism>
<comment type="caution">
    <text evidence="1">The sequence shown here is derived from an EMBL/GenBank/DDBJ whole genome shotgun (WGS) entry which is preliminary data.</text>
</comment>
<sequence length="442" mass="48764">MKVPPSSKHTSSSLHSKSPIALRAYTLVKSITGIDFANSVLESLEHGVGRLSRALLGKSWSFIIPTIREQIAQTLSATTVGSLTIEEAGQSAVYGCPSSGGPHVRLTVMSEQFWIRLMLVQDLGFAEAYMAGEIAVSSLVDFVRFYIYNRATLDAATSSPVVSSLMYLASTRFGNSMLNTASNISAHYDLGNEMFEMFLDASMTYSCAIWSGPNDTLEAAQLRKLDLLIDKAHIRSTDYVLDLGCGWGALAMRAVERTGCRVLGITLSTEQKEVAEQRIAQAGMSDRITVMLVDYRKLDPAEHCFDRIISLEMVEHVGHEYLAVYFEQCHQLLHPQHGVMVLQASTMNEERYAEYVHSVDFINKHIFPGGHCPSVSALVAAATKGSHGMLMLESAANYPEHYARTLRVWRERFLSGYDKVLATAAPKNPRLILQERELASGA</sequence>
<feature type="non-terminal residue" evidence="1">
    <location>
        <position position="442"/>
    </location>
</feature>
<name>A0ACC1M1L5_9FUNG</name>
<keyword evidence="2" id="KW-1185">Reference proteome</keyword>
<evidence type="ECO:0000313" key="1">
    <source>
        <dbReference type="EMBL" id="KAJ2891216.1"/>
    </source>
</evidence>
<dbReference type="Proteomes" id="UP001139981">
    <property type="component" value="Unassembled WGS sequence"/>
</dbReference>
<protein>
    <submittedName>
        <fullName evidence="1">Uncharacterized protein</fullName>
    </submittedName>
</protein>
<proteinExistence type="predicted"/>
<accession>A0ACC1M1L5</accession>